<feature type="compositionally biased region" description="Polar residues" evidence="3">
    <location>
        <begin position="61"/>
        <end position="76"/>
    </location>
</feature>
<evidence type="ECO:0000256" key="1">
    <source>
        <dbReference type="ARBA" id="ARBA00022737"/>
    </source>
</evidence>
<accession>A0ABW7HAH2</accession>
<dbReference type="RefSeq" id="WP_394408137.1">
    <property type="nucleotide sequence ID" value="NZ_JBIGIC010000003.1"/>
</dbReference>
<feature type="repeat" description="NHL" evidence="2">
    <location>
        <begin position="142"/>
        <end position="172"/>
    </location>
</feature>
<evidence type="ECO:0000313" key="4">
    <source>
        <dbReference type="EMBL" id="MFG6486721.1"/>
    </source>
</evidence>
<evidence type="ECO:0000256" key="2">
    <source>
        <dbReference type="PROSITE-ProRule" id="PRU00504"/>
    </source>
</evidence>
<evidence type="ECO:0000256" key="3">
    <source>
        <dbReference type="SAM" id="MobiDB-lite"/>
    </source>
</evidence>
<organism evidence="4 5">
    <name type="scientific">Pelomonas candidula</name>
    <dbReference type="NCBI Taxonomy" id="3299025"/>
    <lineage>
        <taxon>Bacteria</taxon>
        <taxon>Pseudomonadati</taxon>
        <taxon>Pseudomonadota</taxon>
        <taxon>Betaproteobacteria</taxon>
        <taxon>Burkholderiales</taxon>
        <taxon>Sphaerotilaceae</taxon>
        <taxon>Roseateles</taxon>
    </lineage>
</organism>
<keyword evidence="5" id="KW-1185">Reference proteome</keyword>
<evidence type="ECO:0000313" key="5">
    <source>
        <dbReference type="Proteomes" id="UP001606134"/>
    </source>
</evidence>
<gene>
    <name evidence="4" type="ORF">ACG04R_08570</name>
</gene>
<dbReference type="InterPro" id="IPR001258">
    <property type="entry name" value="NHL_repeat"/>
</dbReference>
<dbReference type="PROSITE" id="PS51125">
    <property type="entry name" value="NHL"/>
    <property type="match status" value="1"/>
</dbReference>
<comment type="caution">
    <text evidence="4">The sequence shown here is derived from an EMBL/GenBank/DDBJ whole genome shotgun (WGS) entry which is preliminary data.</text>
</comment>
<sequence>MAKNSRHDENHLRLANPPFDLPRVQRRGLLALGSLMALDLAGCGGGGGGSEGSPPPSAGSTQNGGVVTTLAGSGQTGSTDGAGAAAKFYLPYAVAADAGGTVYVADSQNNLIRKVTPAGVVSTLAGSGSAGSTNGTGNAASFSNPCGVAVAPDGTVYVADTANHMIRKITPAGIVTTLAGSGNRGNANGVGSAASFTFPYAVAVDASNTVYVGDTNNFLIRKITSDGVVTTLAGSGIVGSANGTGTAASFEVVRGIAVDASGTVYVADSGNSLIRKITPAGVVTTLAGSGQEGYADGTGAVALFSNPVGICVHSSGTVYVADPAINVIRKITPDGAVTTLAGKFDPSNPGGGKANGTGTTALFWGPNGIAVDGSNTVYVADTYNDLIRKIV</sequence>
<dbReference type="EMBL" id="JBIGIC010000003">
    <property type="protein sequence ID" value="MFG6486721.1"/>
    <property type="molecule type" value="Genomic_DNA"/>
</dbReference>
<dbReference type="PANTHER" id="PTHR13833">
    <property type="match status" value="1"/>
</dbReference>
<feature type="region of interest" description="Disordered" evidence="3">
    <location>
        <begin position="45"/>
        <end position="76"/>
    </location>
</feature>
<dbReference type="Pfam" id="PF01436">
    <property type="entry name" value="NHL"/>
    <property type="match status" value="3"/>
</dbReference>
<reference evidence="4 5" key="1">
    <citation type="submission" date="2024-08" db="EMBL/GenBank/DDBJ databases">
        <authorList>
            <person name="Lu H."/>
        </authorList>
    </citation>
    <scope>NUCLEOTIDE SEQUENCE [LARGE SCALE GENOMIC DNA]</scope>
    <source>
        <strain evidence="4 5">BYS78W</strain>
    </source>
</reference>
<dbReference type="Proteomes" id="UP001606134">
    <property type="component" value="Unassembled WGS sequence"/>
</dbReference>
<dbReference type="InterPro" id="IPR011042">
    <property type="entry name" value="6-blade_b-propeller_TolB-like"/>
</dbReference>
<dbReference type="SUPFAM" id="SSF101898">
    <property type="entry name" value="NHL repeat"/>
    <property type="match status" value="1"/>
</dbReference>
<proteinExistence type="predicted"/>
<protein>
    <submittedName>
        <fullName evidence="4">NHL repeat-containing protein</fullName>
    </submittedName>
</protein>
<dbReference type="PANTHER" id="PTHR13833:SF71">
    <property type="entry name" value="NHL DOMAIN-CONTAINING PROTEIN"/>
    <property type="match status" value="1"/>
</dbReference>
<dbReference type="CDD" id="cd14953">
    <property type="entry name" value="NHL_like_1"/>
    <property type="match status" value="1"/>
</dbReference>
<name>A0ABW7HAH2_9BURK</name>
<keyword evidence="1" id="KW-0677">Repeat</keyword>
<dbReference type="Gene3D" id="2.120.10.30">
    <property type="entry name" value="TolB, C-terminal domain"/>
    <property type="match status" value="3"/>
</dbReference>